<dbReference type="AlphaFoldDB" id="A0A0G3XC23"/>
<gene>
    <name evidence="2" type="ORF">AM2010_2079</name>
</gene>
<evidence type="ECO:0000313" key="2">
    <source>
        <dbReference type="EMBL" id="AKM08139.1"/>
    </source>
</evidence>
<dbReference type="Gene3D" id="3.90.190.10">
    <property type="entry name" value="Protein tyrosine phosphatase superfamily"/>
    <property type="match status" value="1"/>
</dbReference>
<name>A0A0G3XC23_9SPHN</name>
<evidence type="ECO:0000313" key="3">
    <source>
        <dbReference type="Proteomes" id="UP000037643"/>
    </source>
</evidence>
<feature type="domain" description="Beta-lactamase hydrolase-like protein phosphatase-like" evidence="1">
    <location>
        <begin position="3"/>
        <end position="110"/>
    </location>
</feature>
<dbReference type="Proteomes" id="UP000037643">
    <property type="component" value="Chromosome"/>
</dbReference>
<dbReference type="InterPro" id="IPR005939">
    <property type="entry name" value="BLH_phosphatase-like"/>
</dbReference>
<dbReference type="OrthoDB" id="9805710at2"/>
<dbReference type="KEGG" id="amx:AM2010_2079"/>
<evidence type="ECO:0000259" key="1">
    <source>
        <dbReference type="Pfam" id="PF04273"/>
    </source>
</evidence>
<dbReference type="InterPro" id="IPR029021">
    <property type="entry name" value="Prot-tyrosine_phosphatase-like"/>
</dbReference>
<accession>A0A0G3XC23</accession>
<dbReference type="PATRIC" id="fig|543877.4.peg.2112"/>
<dbReference type="GO" id="GO:0016787">
    <property type="term" value="F:hydrolase activity"/>
    <property type="evidence" value="ECO:0007669"/>
    <property type="project" value="InterPro"/>
</dbReference>
<dbReference type="Pfam" id="PF04273">
    <property type="entry name" value="BLH_phosphatase"/>
    <property type="match status" value="1"/>
</dbReference>
<organism evidence="2 3">
    <name type="scientific">Pelagerythrobacter marensis</name>
    <dbReference type="NCBI Taxonomy" id="543877"/>
    <lineage>
        <taxon>Bacteria</taxon>
        <taxon>Pseudomonadati</taxon>
        <taxon>Pseudomonadota</taxon>
        <taxon>Alphaproteobacteria</taxon>
        <taxon>Sphingomonadales</taxon>
        <taxon>Erythrobacteraceae</taxon>
        <taxon>Pelagerythrobacter</taxon>
    </lineage>
</organism>
<keyword evidence="3" id="KW-1185">Reference proteome</keyword>
<dbReference type="NCBIfam" id="TIGR01244">
    <property type="entry name" value="TIGR01244 family sulfur transferase"/>
    <property type="match status" value="1"/>
</dbReference>
<dbReference type="STRING" id="543877.AM2010_2079"/>
<reference evidence="2 3" key="1">
    <citation type="submission" date="2015-06" db="EMBL/GenBank/DDBJ databases">
        <authorList>
            <person name="Kim K.M."/>
        </authorList>
    </citation>
    <scope>NUCLEOTIDE SEQUENCE [LARGE SCALE GENOMIC DNA]</scope>
    <source>
        <strain evidence="2 3">KCTC 22370</strain>
    </source>
</reference>
<dbReference type="RefSeq" id="WP_047807015.1">
    <property type="nucleotide sequence ID" value="NZ_CP011805.1"/>
</dbReference>
<sequence length="146" mass="15068">MTDFRRLSDSVFASPQIMPGDIAAAKAAGIALVINNRPDGEAEDQPTGAEIENAAHEAGLDYCAIPVGGAGFGEVQVEAMAQALDAADGPVLAYCRSGTRSTLLWSLAQAREGRDPDEIAAAAQAAGYDITPIRPAVDMLAARARA</sequence>
<proteinExistence type="predicted"/>
<protein>
    <recommendedName>
        <fullName evidence="1">Beta-lactamase hydrolase-like protein phosphatase-like domain-containing protein</fullName>
    </recommendedName>
</protein>
<dbReference type="EMBL" id="CP011805">
    <property type="protein sequence ID" value="AKM08139.1"/>
    <property type="molecule type" value="Genomic_DNA"/>
</dbReference>
<dbReference type="SUPFAM" id="SSF52799">
    <property type="entry name" value="(Phosphotyrosine protein) phosphatases II"/>
    <property type="match status" value="1"/>
</dbReference>